<dbReference type="CDD" id="cd03215">
    <property type="entry name" value="ABC_Carb_Monos_II"/>
    <property type="match status" value="1"/>
</dbReference>
<evidence type="ECO:0000256" key="2">
    <source>
        <dbReference type="ARBA" id="ARBA00022741"/>
    </source>
</evidence>
<dbReference type="Gene3D" id="3.40.50.300">
    <property type="entry name" value="P-loop containing nucleotide triphosphate hydrolases"/>
    <property type="match status" value="2"/>
</dbReference>
<keyword evidence="3 6" id="KW-0067">ATP-binding</keyword>
<protein>
    <submittedName>
        <fullName evidence="6">Ribose import ATP-binding protein RbsA</fullName>
    </submittedName>
</protein>
<reference evidence="6" key="2">
    <citation type="submission" date="2021-08" db="EMBL/GenBank/DDBJ databases">
        <authorList>
            <person name="Tani A."/>
            <person name="Ola A."/>
            <person name="Ogura Y."/>
            <person name="Katsura K."/>
            <person name="Hayashi T."/>
        </authorList>
    </citation>
    <scope>NUCLEOTIDE SEQUENCE</scope>
    <source>
        <strain evidence="6">DSM 14458</strain>
    </source>
</reference>
<dbReference type="SMART" id="SM00382">
    <property type="entry name" value="AAA"/>
    <property type="match status" value="1"/>
</dbReference>
<dbReference type="EMBL" id="BPRE01000017">
    <property type="protein sequence ID" value="GJE77805.1"/>
    <property type="molecule type" value="Genomic_DNA"/>
</dbReference>
<proteinExistence type="inferred from homology"/>
<dbReference type="InterPro" id="IPR003439">
    <property type="entry name" value="ABC_transporter-like_ATP-bd"/>
</dbReference>
<dbReference type="RefSeq" id="WP_137828053.1">
    <property type="nucleotide sequence ID" value="NZ_BPRE01000017.1"/>
</dbReference>
<evidence type="ECO:0000259" key="5">
    <source>
        <dbReference type="PROSITE" id="PS50893"/>
    </source>
</evidence>
<evidence type="ECO:0000256" key="3">
    <source>
        <dbReference type="ARBA" id="ARBA00022840"/>
    </source>
</evidence>
<dbReference type="InterPro" id="IPR003593">
    <property type="entry name" value="AAA+_ATPase"/>
</dbReference>
<dbReference type="Proteomes" id="UP001055093">
    <property type="component" value="Unassembled WGS sequence"/>
</dbReference>
<evidence type="ECO:0000256" key="4">
    <source>
        <dbReference type="SAM" id="MobiDB-lite"/>
    </source>
</evidence>
<dbReference type="InterPro" id="IPR027417">
    <property type="entry name" value="P-loop_NTPase"/>
</dbReference>
<evidence type="ECO:0000256" key="1">
    <source>
        <dbReference type="ARBA" id="ARBA00005417"/>
    </source>
</evidence>
<reference evidence="6" key="1">
    <citation type="journal article" date="2021" name="Front. Microbiol.">
        <title>Comprehensive Comparative Genomics and Phenotyping of Methylobacterium Species.</title>
        <authorList>
            <person name="Alessa O."/>
            <person name="Ogura Y."/>
            <person name="Fujitani Y."/>
            <person name="Takami H."/>
            <person name="Hayashi T."/>
            <person name="Sahin N."/>
            <person name="Tani A."/>
        </authorList>
    </citation>
    <scope>NUCLEOTIDE SEQUENCE</scope>
    <source>
        <strain evidence="6">DSM 14458</strain>
    </source>
</reference>
<feature type="region of interest" description="Disordered" evidence="4">
    <location>
        <begin position="1"/>
        <end position="31"/>
    </location>
</feature>
<dbReference type="PANTHER" id="PTHR43790">
    <property type="entry name" value="CARBOHYDRATE TRANSPORT ATP-BINDING PROTEIN MG119-RELATED"/>
    <property type="match status" value="1"/>
</dbReference>
<comment type="similarity">
    <text evidence="1">Belongs to the ABC transporter superfamily.</text>
</comment>
<keyword evidence="7" id="KW-1185">Reference proteome</keyword>
<organism evidence="6 7">
    <name type="scientific">Methylorubrum suomiense</name>
    <dbReference type="NCBI Taxonomy" id="144191"/>
    <lineage>
        <taxon>Bacteria</taxon>
        <taxon>Pseudomonadati</taxon>
        <taxon>Pseudomonadota</taxon>
        <taxon>Alphaproteobacteria</taxon>
        <taxon>Hyphomicrobiales</taxon>
        <taxon>Methylobacteriaceae</taxon>
        <taxon>Methylorubrum</taxon>
    </lineage>
</organism>
<gene>
    <name evidence="6" type="primary">rbsA_1</name>
    <name evidence="6" type="ORF">BGCPKDLD_4412</name>
</gene>
<comment type="caution">
    <text evidence="6">The sequence shown here is derived from an EMBL/GenBank/DDBJ whole genome shotgun (WGS) entry which is preliminary data.</text>
</comment>
<keyword evidence="2" id="KW-0547">Nucleotide-binding</keyword>
<accession>A0ABQ4UZQ8</accession>
<dbReference type="SUPFAM" id="SSF52540">
    <property type="entry name" value="P-loop containing nucleoside triphosphate hydrolases"/>
    <property type="match status" value="2"/>
</dbReference>
<dbReference type="PROSITE" id="PS00211">
    <property type="entry name" value="ABC_TRANSPORTER_1"/>
    <property type="match status" value="1"/>
</dbReference>
<dbReference type="InterPro" id="IPR050107">
    <property type="entry name" value="ABC_carbohydrate_import_ATPase"/>
</dbReference>
<feature type="domain" description="ABC transporter" evidence="5">
    <location>
        <begin position="291"/>
        <end position="535"/>
    </location>
</feature>
<evidence type="ECO:0000313" key="7">
    <source>
        <dbReference type="Proteomes" id="UP001055093"/>
    </source>
</evidence>
<dbReference type="GO" id="GO:0005524">
    <property type="term" value="F:ATP binding"/>
    <property type="evidence" value="ECO:0007669"/>
    <property type="project" value="UniProtKB-KW"/>
</dbReference>
<dbReference type="CDD" id="cd03216">
    <property type="entry name" value="ABC_Carb_Monos_I"/>
    <property type="match status" value="1"/>
</dbReference>
<dbReference type="PANTHER" id="PTHR43790:SF4">
    <property type="entry name" value="GUANOSINE IMPORT ATP-BINDING PROTEIN NUPO"/>
    <property type="match status" value="1"/>
</dbReference>
<name>A0ABQ4UZQ8_9HYPH</name>
<dbReference type="PROSITE" id="PS50893">
    <property type="entry name" value="ABC_TRANSPORTER_2"/>
    <property type="match status" value="2"/>
</dbReference>
<feature type="domain" description="ABC transporter" evidence="5">
    <location>
        <begin position="36"/>
        <end position="270"/>
    </location>
</feature>
<sequence length="543" mass="57573">MSAPALARTERVETGAEVVPETGGRSDLPPGTPPLVALQGITKTFPGIVANDGVDLDVMPGEIHALLGENGAGKSTLMNVLTGIYRQDAGRIILDGYARDLSSPQAAIAAGIGMVHQHFKLVPAFTVAENVHLGWEETPWRASASVLEARTRALAERFSLKVRPDARVGDLSAGEQQRVEILRVLARAARILILDEPTAVLTPQEAQDLFRALRAFRANGNAVIFISHKLDEVIAIADRISVLRGGRKIATREAAGATERGLAALMVGHEITLRKVRPRRPGLPVSPEPVVAMEGISALDDRGLPALHDISLRLHGGEILGIAGVAGNGQRELSQVVTGMRPITAGVIRIDGRLAKPGDAAGFAGRGIGHIPEDRLRAGLAPSLSITDNAVLREYGGPPVGGFGLFRPWAAGRLARAIAAAAEVAVPSFEMPARNLSGGNQQRLVARRETRIAERVLVAAYPSRGLDVGAIETLLALIARLRDEGKAVLLFSEELSELIELSDRIAVLFNGRIMGTLPTAEADVETLGLMMGGQRQDRSGRAP</sequence>
<evidence type="ECO:0000313" key="6">
    <source>
        <dbReference type="EMBL" id="GJE77805.1"/>
    </source>
</evidence>
<dbReference type="Pfam" id="PF00005">
    <property type="entry name" value="ABC_tran"/>
    <property type="match status" value="2"/>
</dbReference>
<dbReference type="InterPro" id="IPR017871">
    <property type="entry name" value="ABC_transporter-like_CS"/>
</dbReference>